<dbReference type="AlphaFoldDB" id="A0A7U2NGR9"/>
<protein>
    <submittedName>
        <fullName evidence="1">Uncharacterized protein</fullName>
    </submittedName>
</protein>
<dbReference type="EMBL" id="CP059075">
    <property type="protein sequence ID" value="QRE04779.1"/>
    <property type="molecule type" value="Genomic_DNA"/>
</dbReference>
<accession>A0A7U2NGR9</accession>
<evidence type="ECO:0000313" key="2">
    <source>
        <dbReference type="Proteomes" id="UP000596329"/>
    </source>
</evidence>
<name>A0A7U2NGR9_FLAPS</name>
<organism evidence="1 2">
    <name type="scientific">Flavobacterium psychrophilum</name>
    <dbReference type="NCBI Taxonomy" id="96345"/>
    <lineage>
        <taxon>Bacteria</taxon>
        <taxon>Pseudomonadati</taxon>
        <taxon>Bacteroidota</taxon>
        <taxon>Flavobacteriia</taxon>
        <taxon>Flavobacteriales</taxon>
        <taxon>Flavobacteriaceae</taxon>
        <taxon>Flavobacterium</taxon>
    </lineage>
</organism>
<reference evidence="1 2" key="1">
    <citation type="submission" date="2020-07" db="EMBL/GenBank/DDBJ databases">
        <title>Genomic characterization of Flavobacterium psychrophilum strains.</title>
        <authorList>
            <person name="Castillo D."/>
            <person name="Jorgensen J."/>
            <person name="Middelboe M."/>
        </authorList>
    </citation>
    <scope>NUCLEOTIDE SEQUENCE [LARGE SCALE GENOMIC DNA]</scope>
    <source>
        <strain evidence="1 2">FPS-R7</strain>
    </source>
</reference>
<dbReference type="RefSeq" id="WP_063742726.1">
    <property type="nucleotide sequence ID" value="NZ_CP059075.1"/>
</dbReference>
<proteinExistence type="predicted"/>
<gene>
    <name evidence="1" type="ORF">H0H26_04080</name>
</gene>
<sequence>MKKTLFLLFITFSFLKCQTKSGKTEYDSVEIKEINEIVQAIIIQDSLNVLKNITDSRMFCSELKKIEIEIPIKRKDGLIFPPNLGNRDINEIVNIKIENKLFFSKQDSLYIMEQSLKPQKFKIDKTITNKLNATTFENEMKKRKSGKQYDFYEMKIPIFSLDRQKVYIELDHRCGSLCGSGRAISLKKINGKWKIIEKWRTWIS</sequence>
<dbReference type="Proteomes" id="UP000596329">
    <property type="component" value="Chromosome"/>
</dbReference>
<evidence type="ECO:0000313" key="1">
    <source>
        <dbReference type="EMBL" id="QRE04779.1"/>
    </source>
</evidence>